<dbReference type="AlphaFoldDB" id="M2ABE5"/>
<evidence type="ECO:0008006" key="3">
    <source>
        <dbReference type="Google" id="ProtNLM"/>
    </source>
</evidence>
<sequence length="291" mass="32008">MKQKRLVSVIGALVLIISAVVLITGCPQSSGKIGGNSSTLKLLFDESKIECKRSGIVIKSGAEVADGELLIFDAKGIPDGKIAEWTVGTTVKKASPLFYYVKKTDADSSGVIKVKCEIKDAAKFKIIFDGTKIEARKNNVEIMSGAEVNEGDRIHFRIKNPTPNKVAVWDVNNKPASFDIHIASLNYYIKAKDADNEGKINITYIERDMIELIIQFDSSKVKCTKKTDGTEVLSNSKHLEGTTLEFETVNGKAVEWQIGRVSYIGKNIGIDTTLHKFYADKNGVVVVKYKE</sequence>
<dbReference type="OrthoDB" id="365741at2"/>
<accession>M2ABE5</accession>
<protein>
    <recommendedName>
        <fullName evidence="3">Lipoprotein</fullName>
    </recommendedName>
</protein>
<dbReference type="RefSeq" id="WP_010697545.1">
    <property type="nucleotide sequence ID" value="NZ_KB442454.1"/>
</dbReference>
<dbReference type="PATRIC" id="fig|999437.3.peg.2601"/>
<evidence type="ECO:0000313" key="1">
    <source>
        <dbReference type="EMBL" id="EMB19966.1"/>
    </source>
</evidence>
<dbReference type="EMBL" id="AGDZ01000037">
    <property type="protein sequence ID" value="EMB19966.1"/>
    <property type="molecule type" value="Genomic_DNA"/>
</dbReference>
<dbReference type="PROSITE" id="PS51257">
    <property type="entry name" value="PROKAR_LIPOPROTEIN"/>
    <property type="match status" value="1"/>
</dbReference>
<dbReference type="HOGENOM" id="CLU_083339_0_0_12"/>
<name>M2ABE5_TREDN</name>
<proteinExistence type="predicted"/>
<gene>
    <name evidence="1" type="ORF">HMPREF9733_02522</name>
</gene>
<organism evidence="1 2">
    <name type="scientific">Treponema denticola SP33</name>
    <dbReference type="NCBI Taxonomy" id="999437"/>
    <lineage>
        <taxon>Bacteria</taxon>
        <taxon>Pseudomonadati</taxon>
        <taxon>Spirochaetota</taxon>
        <taxon>Spirochaetia</taxon>
        <taxon>Spirochaetales</taxon>
        <taxon>Treponemataceae</taxon>
        <taxon>Treponema</taxon>
    </lineage>
</organism>
<reference evidence="1 2" key="1">
    <citation type="submission" date="2012-01" db="EMBL/GenBank/DDBJ databases">
        <title>The Genome Sequence of Treponema denticola SP33.</title>
        <authorList>
            <consortium name="The Broad Institute Genome Sequencing Platform"/>
            <person name="Earl A."/>
            <person name="Ward D."/>
            <person name="Feldgarden M."/>
            <person name="Gevers D."/>
            <person name="Blanton J.M."/>
            <person name="Fenno C.J."/>
            <person name="Baranova O.V."/>
            <person name="Mathney J."/>
            <person name="Dewhirst F.E."/>
            <person name="Izard J."/>
            <person name="Young S.K."/>
            <person name="Zeng Q."/>
            <person name="Gargeya S."/>
            <person name="Fitzgerald M."/>
            <person name="Haas B."/>
            <person name="Abouelleil A."/>
            <person name="Alvarado L."/>
            <person name="Arachchi H.M."/>
            <person name="Berlin A."/>
            <person name="Chapman S.B."/>
            <person name="Gearin G."/>
            <person name="Goldberg J."/>
            <person name="Griggs A."/>
            <person name="Gujja S."/>
            <person name="Hansen M."/>
            <person name="Heiman D."/>
            <person name="Howarth C."/>
            <person name="Larimer J."/>
            <person name="Lui A."/>
            <person name="MacDonald P.J.P."/>
            <person name="McCowen C."/>
            <person name="Montmayeur A."/>
            <person name="Murphy C."/>
            <person name="Neiman D."/>
            <person name="Pearson M."/>
            <person name="Priest M."/>
            <person name="Roberts A."/>
            <person name="Saif S."/>
            <person name="Shea T."/>
            <person name="Sisk P."/>
            <person name="Stolte C."/>
            <person name="Sykes S."/>
            <person name="Wortman J."/>
            <person name="Nusbaum C."/>
            <person name="Birren B."/>
        </authorList>
    </citation>
    <scope>NUCLEOTIDE SEQUENCE [LARGE SCALE GENOMIC DNA]</scope>
    <source>
        <strain evidence="1 2">SP33</strain>
    </source>
</reference>
<dbReference type="Proteomes" id="UP000016183">
    <property type="component" value="Unassembled WGS sequence"/>
</dbReference>
<comment type="caution">
    <text evidence="1">The sequence shown here is derived from an EMBL/GenBank/DDBJ whole genome shotgun (WGS) entry which is preliminary data.</text>
</comment>
<evidence type="ECO:0000313" key="2">
    <source>
        <dbReference type="Proteomes" id="UP000016183"/>
    </source>
</evidence>